<keyword evidence="1" id="KW-0472">Membrane</keyword>
<keyword evidence="1" id="KW-0812">Transmembrane</keyword>
<evidence type="ECO:0000256" key="1">
    <source>
        <dbReference type="SAM" id="Phobius"/>
    </source>
</evidence>
<dbReference type="RefSeq" id="WP_226751748.1">
    <property type="nucleotide sequence ID" value="NZ_JAEINI020000009.1"/>
</dbReference>
<keyword evidence="3" id="KW-1185">Reference proteome</keyword>
<feature type="transmembrane region" description="Helical" evidence="1">
    <location>
        <begin position="21"/>
        <end position="42"/>
    </location>
</feature>
<accession>A0ABS8C6C8</accession>
<dbReference type="InterPro" id="IPR018723">
    <property type="entry name" value="DUF2254_membrane"/>
</dbReference>
<dbReference type="EMBL" id="JAEINI020000009">
    <property type="protein sequence ID" value="MCB5227685.1"/>
    <property type="molecule type" value="Genomic_DNA"/>
</dbReference>
<proteinExistence type="predicted"/>
<organism evidence="2 3">
    <name type="scientific">Alishewanella maricola</name>
    <dbReference type="NCBI Taxonomy" id="2795740"/>
    <lineage>
        <taxon>Bacteria</taxon>
        <taxon>Pseudomonadati</taxon>
        <taxon>Pseudomonadota</taxon>
        <taxon>Gammaproteobacteria</taxon>
        <taxon>Alteromonadales</taxon>
        <taxon>Alteromonadaceae</taxon>
        <taxon>Alishewanella</taxon>
    </lineage>
</organism>
<reference evidence="2 3" key="1">
    <citation type="submission" date="2021-10" db="EMBL/GenBank/DDBJ databases">
        <title>Alishewanella koreense sp. nov. isolated from seawater of southwestern coast in South Korea and the proposal for the reclassification of Rheinheimera perlucida and Rheinheimera tuosuensis as Arsukibacterium perlucida and Arsukibacterium tuosuensis.</title>
        <authorList>
            <person name="Kim K.H."/>
            <person name="Ruan W."/>
            <person name="Kim K.R."/>
            <person name="Baek J.H."/>
            <person name="Jeon C.O."/>
        </authorList>
    </citation>
    <scope>NUCLEOTIDE SEQUENCE [LARGE SCALE GENOMIC DNA]</scope>
    <source>
        <strain evidence="2 3">16-MA</strain>
    </source>
</reference>
<name>A0ABS8C6C8_9ALTE</name>
<dbReference type="Pfam" id="PF10011">
    <property type="entry name" value="DUF2254"/>
    <property type="match status" value="1"/>
</dbReference>
<evidence type="ECO:0000313" key="2">
    <source>
        <dbReference type="EMBL" id="MCB5227685.1"/>
    </source>
</evidence>
<feature type="transmembrane region" description="Helical" evidence="1">
    <location>
        <begin position="62"/>
        <end position="85"/>
    </location>
</feature>
<protein>
    <submittedName>
        <fullName evidence="2">DUF2254 domain-containing protein</fullName>
    </submittedName>
</protein>
<feature type="transmembrane region" description="Helical" evidence="1">
    <location>
        <begin position="138"/>
        <end position="159"/>
    </location>
</feature>
<dbReference type="Proteomes" id="UP000633814">
    <property type="component" value="Unassembled WGS sequence"/>
</dbReference>
<comment type="caution">
    <text evidence="2">The sequence shown here is derived from an EMBL/GenBank/DDBJ whole genome shotgun (WGS) entry which is preliminary data.</text>
</comment>
<gene>
    <name evidence="2" type="ORF">JAO78_012770</name>
</gene>
<feature type="transmembrane region" description="Helical" evidence="1">
    <location>
        <begin position="105"/>
        <end position="126"/>
    </location>
</feature>
<sequence length="423" mass="46003">MPALVSIDRLRFLLNQLHERLWVRPLAVCLLSIAAVFIAKLADGTALIKWVPHISIDSVESLLSIMASSMLVIATFSVTSMLSAYNSASNSATPRAFRLMVADDVSQNALSTFVGAFIFSVVAIAALKNSFFDKAGLFILFALTVFVFGLVITVFVRWVDRIARLGRLGSTIEKVELATAAALERRRIFPTLCGIPTSVDASKGHPVFANEIGYVQHIDMSAIQAWADKMNAHVEVAALPGTFAAPNRVLAYVHKLSASALEHDHCIAEAFQIGRERLYADDPRFGLVVLSEIAGRALSPAVNDPGTAITITGALVRLIALWNKPLTDAEQQKSKTLFPRVAVPELTIRDLYDDAFTAIARDGAGILEVSVRLQKALQSLSLLGAAENREAARYHSQRALIRSEHALLHADDVQIIKDSIKPT</sequence>
<evidence type="ECO:0000313" key="3">
    <source>
        <dbReference type="Proteomes" id="UP000633814"/>
    </source>
</evidence>
<keyword evidence="1" id="KW-1133">Transmembrane helix</keyword>